<evidence type="ECO:0000259" key="5">
    <source>
        <dbReference type="PROSITE" id="PS50137"/>
    </source>
</evidence>
<accession>A0A1Q3BC08</accession>
<evidence type="ECO:0000256" key="3">
    <source>
        <dbReference type="PROSITE-ProRule" id="PRU00266"/>
    </source>
</evidence>
<sequence length="353" mass="38163">MAEPQPANTRVHQPQPQLPAPVPAPVSVAAAAAVNPNRVSESLMHKNKLQEYTQRSSLALPIYQTVNEGSIHAPKFRATVLVNGDNYYTSTGTFTHRKAAEQDVARLALECITKKIKNEGCPLICEDTAFCKSILNEYAVKMNLARPAYNTIQSETVLPRFVSSSVFNGVTYTGDAGKTKKEAEQLAARAVILSILGISGSNKVLYEIINSKGKRFGSLLKVKDSQNSHHGMVPVGVNTVTQNGNHSGCSSGNIVARNEEVGFTHTVPASATLESTSRMIPPHNAHKRPKPEEPSLESNDLPGSFLQSCSEQSLGDDRSSTKKRRKNKKANKKLRTDAQSPIAAFTLGQATSC</sequence>
<dbReference type="Gene3D" id="3.30.160.20">
    <property type="match status" value="2"/>
</dbReference>
<name>A0A1Q3BC08_CEPFO</name>
<gene>
    <name evidence="6" type="ORF">CFOL_v3_08964</name>
</gene>
<dbReference type="OrthoDB" id="5988181at2759"/>
<dbReference type="Pfam" id="PF00035">
    <property type="entry name" value="dsrm"/>
    <property type="match status" value="2"/>
</dbReference>
<dbReference type="GO" id="GO:0003723">
    <property type="term" value="F:RNA binding"/>
    <property type="evidence" value="ECO:0007669"/>
    <property type="project" value="UniProtKB-UniRule"/>
</dbReference>
<dbReference type="InParanoid" id="A0A1Q3BC08"/>
<evidence type="ECO:0000256" key="4">
    <source>
        <dbReference type="SAM" id="MobiDB-lite"/>
    </source>
</evidence>
<dbReference type="STRING" id="3775.A0A1Q3BC08"/>
<feature type="compositionally biased region" description="Basic residues" evidence="4">
    <location>
        <begin position="321"/>
        <end position="333"/>
    </location>
</feature>
<reference evidence="7" key="1">
    <citation type="submission" date="2016-04" db="EMBL/GenBank/DDBJ databases">
        <title>Cephalotus genome sequencing.</title>
        <authorList>
            <person name="Fukushima K."/>
            <person name="Hasebe M."/>
            <person name="Fang X."/>
        </authorList>
    </citation>
    <scope>NUCLEOTIDE SEQUENCE [LARGE SCALE GENOMIC DNA]</scope>
    <source>
        <strain evidence="7">cv. St1</strain>
    </source>
</reference>
<feature type="domain" description="DRBM" evidence="5">
    <location>
        <begin position="44"/>
        <end position="114"/>
    </location>
</feature>
<dbReference type="Proteomes" id="UP000187406">
    <property type="component" value="Unassembled WGS sequence"/>
</dbReference>
<protein>
    <submittedName>
        <fullName evidence="6">Dsrm domain-containing protein</fullName>
    </submittedName>
</protein>
<organism evidence="6 7">
    <name type="scientific">Cephalotus follicularis</name>
    <name type="common">Albany pitcher plant</name>
    <dbReference type="NCBI Taxonomy" id="3775"/>
    <lineage>
        <taxon>Eukaryota</taxon>
        <taxon>Viridiplantae</taxon>
        <taxon>Streptophyta</taxon>
        <taxon>Embryophyta</taxon>
        <taxon>Tracheophyta</taxon>
        <taxon>Spermatophyta</taxon>
        <taxon>Magnoliopsida</taxon>
        <taxon>eudicotyledons</taxon>
        <taxon>Gunneridae</taxon>
        <taxon>Pentapetalae</taxon>
        <taxon>rosids</taxon>
        <taxon>fabids</taxon>
        <taxon>Oxalidales</taxon>
        <taxon>Cephalotaceae</taxon>
        <taxon>Cephalotus</taxon>
    </lineage>
</organism>
<keyword evidence="1" id="KW-0677">Repeat</keyword>
<evidence type="ECO:0000256" key="2">
    <source>
        <dbReference type="ARBA" id="ARBA00022884"/>
    </source>
</evidence>
<dbReference type="InterPro" id="IPR014720">
    <property type="entry name" value="dsRBD_dom"/>
</dbReference>
<evidence type="ECO:0000313" key="6">
    <source>
        <dbReference type="EMBL" id="GAV65449.1"/>
    </source>
</evidence>
<evidence type="ECO:0000313" key="7">
    <source>
        <dbReference type="Proteomes" id="UP000187406"/>
    </source>
</evidence>
<proteinExistence type="predicted"/>
<feature type="region of interest" description="Disordered" evidence="4">
    <location>
        <begin position="1"/>
        <end position="22"/>
    </location>
</feature>
<comment type="caution">
    <text evidence="6">The sequence shown here is derived from an EMBL/GenBank/DDBJ whole genome shotgun (WGS) entry which is preliminary data.</text>
</comment>
<dbReference type="PROSITE" id="PS50137">
    <property type="entry name" value="DS_RBD"/>
    <property type="match status" value="2"/>
</dbReference>
<dbReference type="SUPFAM" id="SSF54768">
    <property type="entry name" value="dsRNA-binding domain-like"/>
    <property type="match status" value="2"/>
</dbReference>
<dbReference type="PANTHER" id="PTHR46031">
    <property type="match status" value="1"/>
</dbReference>
<dbReference type="SMART" id="SM00358">
    <property type="entry name" value="DSRM"/>
    <property type="match status" value="2"/>
</dbReference>
<feature type="domain" description="DRBM" evidence="5">
    <location>
        <begin position="130"/>
        <end position="197"/>
    </location>
</feature>
<feature type="region of interest" description="Disordered" evidence="4">
    <location>
        <begin position="268"/>
        <end position="353"/>
    </location>
</feature>
<feature type="compositionally biased region" description="Polar residues" evidence="4">
    <location>
        <begin position="1"/>
        <end position="12"/>
    </location>
</feature>
<keyword evidence="7" id="KW-1185">Reference proteome</keyword>
<evidence type="ECO:0000256" key="1">
    <source>
        <dbReference type="ARBA" id="ARBA00022737"/>
    </source>
</evidence>
<dbReference type="PANTHER" id="PTHR46031:SF37">
    <property type="entry name" value="DRBM DOMAIN-CONTAINING PROTEIN"/>
    <property type="match status" value="1"/>
</dbReference>
<feature type="compositionally biased region" description="Polar residues" evidence="4">
    <location>
        <begin position="268"/>
        <end position="278"/>
    </location>
</feature>
<keyword evidence="2 3" id="KW-0694">RNA-binding</keyword>
<dbReference type="AlphaFoldDB" id="A0A1Q3BC08"/>
<dbReference type="EMBL" id="BDDD01000417">
    <property type="protein sequence ID" value="GAV65449.1"/>
    <property type="molecule type" value="Genomic_DNA"/>
</dbReference>